<dbReference type="InterPro" id="IPR050445">
    <property type="entry name" value="Bact_polysacc_biosynth/exp"/>
</dbReference>
<evidence type="ECO:0000313" key="5">
    <source>
        <dbReference type="Proteomes" id="UP000241010"/>
    </source>
</evidence>
<evidence type="ECO:0000256" key="3">
    <source>
        <dbReference type="SAM" id="Phobius"/>
    </source>
</evidence>
<comment type="caution">
    <text evidence="4">The sequence shown here is derived from an EMBL/GenBank/DDBJ whole genome shotgun (WGS) entry which is preliminary data.</text>
</comment>
<feature type="compositionally biased region" description="Acidic residues" evidence="2">
    <location>
        <begin position="22"/>
        <end position="31"/>
    </location>
</feature>
<evidence type="ECO:0000256" key="1">
    <source>
        <dbReference type="SAM" id="Coils"/>
    </source>
</evidence>
<name>A0A2T4JUI8_9RHOB</name>
<proteinExistence type="predicted"/>
<keyword evidence="1" id="KW-0175">Coiled coil</keyword>
<accession>A0A2T4JUI8</accession>
<evidence type="ECO:0000313" key="4">
    <source>
        <dbReference type="EMBL" id="PTE21578.1"/>
    </source>
</evidence>
<gene>
    <name evidence="4" type="ORF">C5F48_11665</name>
</gene>
<dbReference type="PANTHER" id="PTHR32309:SF13">
    <property type="entry name" value="FERRIC ENTEROBACTIN TRANSPORT PROTEIN FEPE"/>
    <property type="match status" value="1"/>
</dbReference>
<feature type="region of interest" description="Disordered" evidence="2">
    <location>
        <begin position="1"/>
        <end position="50"/>
    </location>
</feature>
<reference evidence="4 5" key="1">
    <citation type="submission" date="2018-03" db="EMBL/GenBank/DDBJ databases">
        <title>Cereibacter changlensis.</title>
        <authorList>
            <person name="Meyer T.E."/>
            <person name="Miller S."/>
            <person name="Lodha T."/>
            <person name="Gandham S."/>
            <person name="Chintalapati S."/>
            <person name="Chintalapati V.R."/>
        </authorList>
    </citation>
    <scope>NUCLEOTIDE SEQUENCE [LARGE SCALE GENOMIC DNA]</scope>
    <source>
        <strain evidence="4 5">JA139</strain>
    </source>
</reference>
<feature type="coiled-coil region" evidence="1">
    <location>
        <begin position="325"/>
        <end position="382"/>
    </location>
</feature>
<feature type="transmembrane region" description="Helical" evidence="3">
    <location>
        <begin position="153"/>
        <end position="172"/>
    </location>
</feature>
<dbReference type="GO" id="GO:0005886">
    <property type="term" value="C:plasma membrane"/>
    <property type="evidence" value="ECO:0007669"/>
    <property type="project" value="TreeGrafter"/>
</dbReference>
<dbReference type="GO" id="GO:0004713">
    <property type="term" value="F:protein tyrosine kinase activity"/>
    <property type="evidence" value="ECO:0007669"/>
    <property type="project" value="TreeGrafter"/>
</dbReference>
<feature type="transmembrane region" description="Helical" evidence="3">
    <location>
        <begin position="485"/>
        <end position="505"/>
    </location>
</feature>
<evidence type="ECO:0000256" key="2">
    <source>
        <dbReference type="SAM" id="MobiDB-lite"/>
    </source>
</evidence>
<feature type="compositionally biased region" description="Basic and acidic residues" evidence="2">
    <location>
        <begin position="39"/>
        <end position="50"/>
    </location>
</feature>
<organism evidence="4 5">
    <name type="scientific">Cereibacter changlensis JA139</name>
    <dbReference type="NCBI Taxonomy" id="1188249"/>
    <lineage>
        <taxon>Bacteria</taxon>
        <taxon>Pseudomonadati</taxon>
        <taxon>Pseudomonadota</taxon>
        <taxon>Alphaproteobacteria</taxon>
        <taxon>Rhodobacterales</taxon>
        <taxon>Paracoccaceae</taxon>
        <taxon>Cereibacter</taxon>
    </lineage>
</organism>
<sequence>MITKPKVTRYRIDKPAPAAPPPEDDPFDPPPDDGFGALDLRDANAGAEREAIRREGLSPRQLRNARRLAQRHGLPAGSDAEAVRQLRRAGIDPFQRADLLDGVAPGADGSRALALQDGPPLPLPAAEDGGPAGEILRIQRGIIRRRRRRMALLWARLAVFVLLPTLLAGYYYHRLATPLYAAQSEFVIQQADNTQTSPLGGLLSGTGFATSQDSIAVQGYLQSREAMLRLDADMGFRAHFSQASIDPVQRLAPGASVEAAYRVYSRNVRIAYDPTEGIVKMEVIAADPQLAVGFATALISYAEEQVDQLTQRMREDQMAGARRSFEDTEAKMLAAQRRVVDLQERFKVLSSDVELGLITTQLSQLESQLTTERLSLQQMQSNPAPNAARMQPVRRRIEALEAEAALVRARLTEDSAGGLSLAKVQSELLVAQSEVATRQLMLAQALQSLEAARVEANRQTRYLSLSVKPVAPDEPRYPRAFENTLVTLLIFAGIYLMISMTAAILREQVAA</sequence>
<dbReference type="PANTHER" id="PTHR32309">
    <property type="entry name" value="TYROSINE-PROTEIN KINASE"/>
    <property type="match status" value="1"/>
</dbReference>
<keyword evidence="3" id="KW-0812">Transmembrane</keyword>
<dbReference type="Proteomes" id="UP000241010">
    <property type="component" value="Unassembled WGS sequence"/>
</dbReference>
<dbReference type="EMBL" id="PZKG01000046">
    <property type="protein sequence ID" value="PTE21578.1"/>
    <property type="molecule type" value="Genomic_DNA"/>
</dbReference>
<keyword evidence="3" id="KW-1133">Transmembrane helix</keyword>
<protein>
    <submittedName>
        <fullName evidence="4">Capsule biosynthesis protein</fullName>
    </submittedName>
</protein>
<dbReference type="OrthoDB" id="7810642at2"/>
<dbReference type="AlphaFoldDB" id="A0A2T4JUI8"/>
<keyword evidence="5" id="KW-1185">Reference proteome</keyword>
<keyword evidence="3" id="KW-0472">Membrane</keyword>